<evidence type="ECO:0000256" key="3">
    <source>
        <dbReference type="ARBA" id="ARBA00006958"/>
    </source>
</evidence>
<dbReference type="AlphaFoldDB" id="A0A6J1PQK0"/>
<dbReference type="GO" id="GO:0046872">
    <property type="term" value="F:metal ion binding"/>
    <property type="evidence" value="ECO:0007669"/>
    <property type="project" value="UniProtKB-KW"/>
</dbReference>
<dbReference type="PANTHER" id="PTHR22930">
    <property type="match status" value="1"/>
</dbReference>
<comment type="cofactor">
    <cofactor evidence="1">
        <name>a divalent metal cation</name>
        <dbReference type="ChEBI" id="CHEBI:60240"/>
    </cofactor>
</comment>
<dbReference type="Proteomes" id="UP000504618">
    <property type="component" value="Unplaced"/>
</dbReference>
<dbReference type="GO" id="GO:0016787">
    <property type="term" value="F:hydrolase activity"/>
    <property type="evidence" value="ECO:0007669"/>
    <property type="project" value="UniProtKB-KW"/>
</dbReference>
<keyword evidence="5" id="KW-0479">Metal-binding</keyword>
<comment type="subcellular location">
    <subcellularLocation>
        <location evidence="2">Nucleus</location>
    </subcellularLocation>
</comment>
<keyword evidence="6" id="KW-0378">Hydrolase</keyword>
<keyword evidence="4" id="KW-0540">Nuclease</keyword>
<sequence>MSLETVAAAAYLVIALSGKRKKRRKPRWWRRELFIGSRKSENKFLNKLVADDSALFKNIMRMSREDFEFLLNLVTPIIRKSDTNFRDAIPADVRLLLTLRYLATGDSYPLLMYLFRISETSISRIIPEVCRVLINVLRNFAKIPCTEDEWRKIAKDFEVSWKYPHCVGACDGKHIVIQNPKNSGSNFFNYKGTFSIVLMAIADANYCFTYADIGCQSRISDGGVFRETTFYKKRSKNNLGLPPHEPLPGSNKLSPYVLVADDAFPLQIHIMKPFPGYHEKGSCKRHYNYRLSRARRVVENAFGLLASVFRVFRRPKMLNVENAEIITTACIYLHNFLRKSTTSKALYSPQGTFDTDTRDGNIIPGSWRSITQDDIGMKNLKRGRARRSTLEAKEVRDEFMRYFTSDEGHVPWQDHY</sequence>
<dbReference type="OrthoDB" id="6627079at2759"/>
<dbReference type="RefSeq" id="XP_024872037.1">
    <property type="nucleotide sequence ID" value="XM_025016269.1"/>
</dbReference>
<dbReference type="GO" id="GO:0005634">
    <property type="term" value="C:nucleus"/>
    <property type="evidence" value="ECO:0007669"/>
    <property type="project" value="UniProtKB-SubCell"/>
</dbReference>
<evidence type="ECO:0000256" key="6">
    <source>
        <dbReference type="ARBA" id="ARBA00022801"/>
    </source>
</evidence>
<evidence type="ECO:0000256" key="5">
    <source>
        <dbReference type="ARBA" id="ARBA00022723"/>
    </source>
</evidence>
<evidence type="ECO:0000259" key="8">
    <source>
        <dbReference type="Pfam" id="PF13359"/>
    </source>
</evidence>
<evidence type="ECO:0000313" key="10">
    <source>
        <dbReference type="RefSeq" id="XP_024872037.1"/>
    </source>
</evidence>
<organism evidence="9 10">
    <name type="scientific">Temnothorax curvispinosus</name>
    <dbReference type="NCBI Taxonomy" id="300111"/>
    <lineage>
        <taxon>Eukaryota</taxon>
        <taxon>Metazoa</taxon>
        <taxon>Ecdysozoa</taxon>
        <taxon>Arthropoda</taxon>
        <taxon>Hexapoda</taxon>
        <taxon>Insecta</taxon>
        <taxon>Pterygota</taxon>
        <taxon>Neoptera</taxon>
        <taxon>Endopterygota</taxon>
        <taxon>Hymenoptera</taxon>
        <taxon>Apocrita</taxon>
        <taxon>Aculeata</taxon>
        <taxon>Formicoidea</taxon>
        <taxon>Formicidae</taxon>
        <taxon>Myrmicinae</taxon>
        <taxon>Temnothorax</taxon>
    </lineage>
</organism>
<gene>
    <name evidence="10" type="primary">LOC112454723</name>
</gene>
<evidence type="ECO:0000256" key="7">
    <source>
        <dbReference type="ARBA" id="ARBA00023242"/>
    </source>
</evidence>
<evidence type="ECO:0000256" key="4">
    <source>
        <dbReference type="ARBA" id="ARBA00022722"/>
    </source>
</evidence>
<reference evidence="10" key="1">
    <citation type="submission" date="2025-08" db="UniProtKB">
        <authorList>
            <consortium name="RefSeq"/>
        </authorList>
    </citation>
    <scope>IDENTIFICATION</scope>
    <source>
        <tissue evidence="10">Whole body</tissue>
    </source>
</reference>
<dbReference type="Pfam" id="PF13359">
    <property type="entry name" value="DDE_Tnp_4"/>
    <property type="match status" value="1"/>
</dbReference>
<protein>
    <submittedName>
        <fullName evidence="10">Uncharacterized protein LOC112454723 isoform X1</fullName>
    </submittedName>
</protein>
<proteinExistence type="inferred from homology"/>
<evidence type="ECO:0000313" key="9">
    <source>
        <dbReference type="Proteomes" id="UP000504618"/>
    </source>
</evidence>
<evidence type="ECO:0000256" key="2">
    <source>
        <dbReference type="ARBA" id="ARBA00004123"/>
    </source>
</evidence>
<evidence type="ECO:0000256" key="1">
    <source>
        <dbReference type="ARBA" id="ARBA00001968"/>
    </source>
</evidence>
<dbReference type="InterPro" id="IPR027806">
    <property type="entry name" value="HARBI1_dom"/>
</dbReference>
<accession>A0A6J1PQK0</accession>
<dbReference type="GO" id="GO:0004518">
    <property type="term" value="F:nuclease activity"/>
    <property type="evidence" value="ECO:0007669"/>
    <property type="project" value="UniProtKB-KW"/>
</dbReference>
<comment type="similarity">
    <text evidence="3">Belongs to the HARBI1 family.</text>
</comment>
<feature type="domain" description="DDE Tnp4" evidence="8">
    <location>
        <begin position="171"/>
        <end position="335"/>
    </location>
</feature>
<name>A0A6J1PQK0_9HYME</name>
<keyword evidence="9" id="KW-1185">Reference proteome</keyword>
<keyword evidence="7" id="KW-0539">Nucleus</keyword>
<dbReference type="InterPro" id="IPR045249">
    <property type="entry name" value="HARBI1-like"/>
</dbReference>
<dbReference type="GeneID" id="112454723"/>
<dbReference type="PANTHER" id="PTHR22930:SF269">
    <property type="entry name" value="NUCLEASE HARBI1-LIKE PROTEIN"/>
    <property type="match status" value="1"/>
</dbReference>